<evidence type="ECO:0000313" key="4">
    <source>
        <dbReference type="Proteomes" id="UP000579153"/>
    </source>
</evidence>
<protein>
    <submittedName>
        <fullName evidence="3">Thiol-disulfide isomerase/thioredoxin</fullName>
    </submittedName>
</protein>
<keyword evidence="1" id="KW-1133">Transmembrane helix</keyword>
<dbReference type="RefSeq" id="WP_185078140.1">
    <property type="nucleotide sequence ID" value="NZ_JACHMB010000001.1"/>
</dbReference>
<feature type="domain" description="Thioredoxin" evidence="2">
    <location>
        <begin position="50"/>
        <end position="183"/>
    </location>
</feature>
<evidence type="ECO:0000256" key="1">
    <source>
        <dbReference type="SAM" id="Phobius"/>
    </source>
</evidence>
<keyword evidence="1" id="KW-0472">Membrane</keyword>
<reference evidence="3 4" key="1">
    <citation type="submission" date="2020-08" db="EMBL/GenBank/DDBJ databases">
        <title>Sequencing the genomes of 1000 actinobacteria strains.</title>
        <authorList>
            <person name="Klenk H.-P."/>
        </authorList>
    </citation>
    <scope>NUCLEOTIDE SEQUENCE [LARGE SCALE GENOMIC DNA]</scope>
    <source>
        <strain evidence="3 4">DSM 45507</strain>
    </source>
</reference>
<dbReference type="InterPro" id="IPR036249">
    <property type="entry name" value="Thioredoxin-like_sf"/>
</dbReference>
<keyword evidence="4" id="KW-1185">Reference proteome</keyword>
<gene>
    <name evidence="3" type="ORF">HD596_012111</name>
</gene>
<dbReference type="GO" id="GO:0016853">
    <property type="term" value="F:isomerase activity"/>
    <property type="evidence" value="ECO:0007669"/>
    <property type="project" value="UniProtKB-KW"/>
</dbReference>
<dbReference type="CDD" id="cd02966">
    <property type="entry name" value="TlpA_like_family"/>
    <property type="match status" value="1"/>
</dbReference>
<keyword evidence="3" id="KW-0413">Isomerase</keyword>
<dbReference type="PROSITE" id="PS51352">
    <property type="entry name" value="THIOREDOXIN_2"/>
    <property type="match status" value="1"/>
</dbReference>
<proteinExistence type="predicted"/>
<keyword evidence="1" id="KW-0812">Transmembrane</keyword>
<sequence length="183" mass="19000">MSGLVAIVALVSVLTVLNLLLTFGVIRRLREHTELLAGRATPIVGEPPSLPVGRQVGDFAATTTDGEPVARALLAGDTLVAFLTPGCEPCEESLPHLVEAAKKWPGGRRNTLVVVIGRRDRAADHVERLAPVARVVVEAPDGPIATGFGVTAYPLFGVVDSSGQVLRSETAPAALLPHGVAPA</sequence>
<feature type="transmembrane region" description="Helical" evidence="1">
    <location>
        <begin position="6"/>
        <end position="26"/>
    </location>
</feature>
<evidence type="ECO:0000259" key="2">
    <source>
        <dbReference type="PROSITE" id="PS51352"/>
    </source>
</evidence>
<dbReference type="InterPro" id="IPR013766">
    <property type="entry name" value="Thioredoxin_domain"/>
</dbReference>
<dbReference type="Gene3D" id="3.40.30.10">
    <property type="entry name" value="Glutaredoxin"/>
    <property type="match status" value="1"/>
</dbReference>
<dbReference type="AlphaFoldDB" id="A0A7W9GKA4"/>
<name>A0A7W9GKA4_9ACTN</name>
<comment type="caution">
    <text evidence="3">The sequence shown here is derived from an EMBL/GenBank/DDBJ whole genome shotgun (WGS) entry which is preliminary data.</text>
</comment>
<accession>A0A7W9GKA4</accession>
<evidence type="ECO:0000313" key="3">
    <source>
        <dbReference type="EMBL" id="MBB5785355.1"/>
    </source>
</evidence>
<dbReference type="Proteomes" id="UP000579153">
    <property type="component" value="Unassembled WGS sequence"/>
</dbReference>
<dbReference type="SUPFAM" id="SSF52833">
    <property type="entry name" value="Thioredoxin-like"/>
    <property type="match status" value="1"/>
</dbReference>
<dbReference type="EMBL" id="JACHMB010000001">
    <property type="protein sequence ID" value="MBB5785355.1"/>
    <property type="molecule type" value="Genomic_DNA"/>
</dbReference>
<organism evidence="3 4">
    <name type="scientific">Nonomuraea jabiensis</name>
    <dbReference type="NCBI Taxonomy" id="882448"/>
    <lineage>
        <taxon>Bacteria</taxon>
        <taxon>Bacillati</taxon>
        <taxon>Actinomycetota</taxon>
        <taxon>Actinomycetes</taxon>
        <taxon>Streptosporangiales</taxon>
        <taxon>Streptosporangiaceae</taxon>
        <taxon>Nonomuraea</taxon>
    </lineage>
</organism>